<dbReference type="PATRIC" id="fig|926566.3.peg.1244"/>
<dbReference type="InterPro" id="IPR001173">
    <property type="entry name" value="Glyco_trans_2-like"/>
</dbReference>
<dbReference type="KEGG" id="trs:Terro_1263"/>
<evidence type="ECO:0000313" key="4">
    <source>
        <dbReference type="Proteomes" id="UP000006056"/>
    </source>
</evidence>
<evidence type="ECO:0000259" key="2">
    <source>
        <dbReference type="Pfam" id="PF00535"/>
    </source>
</evidence>
<dbReference type="STRING" id="926566.Terro_1263"/>
<sequence length="278" mass="30982">MVAAHKQLRPRVAVIIPLFNEEEALPLLRIRLAELHRSIKERFTVFYLFVDDGSTDRTVELVERAVPRGAAFQLISHGRNRGLGEAFRTGFRAVESAEIVCTIDADSTYRAADLAPMISLIAAGKADVVVASPYHPLGRVEGVPAWRIALSRRCSSLYRTVLPVKLYTYTSMFRAYRGSFTRRVQFESSGFVSTVEILISAAKLGYRIHEVPLTLHRRVAGVSKMRILQTTRSHLKLLLKCILAKAGYPPSRRRASNPSSAELTEEMPALVGSPQHGR</sequence>
<dbReference type="PANTHER" id="PTHR48090">
    <property type="entry name" value="UNDECAPRENYL-PHOSPHATE 4-DEOXY-4-FORMAMIDO-L-ARABINOSE TRANSFERASE-RELATED"/>
    <property type="match status" value="1"/>
</dbReference>
<proteinExistence type="predicted"/>
<dbReference type="InterPro" id="IPR050256">
    <property type="entry name" value="Glycosyltransferase_2"/>
</dbReference>
<dbReference type="GO" id="GO:0016740">
    <property type="term" value="F:transferase activity"/>
    <property type="evidence" value="ECO:0007669"/>
    <property type="project" value="UniProtKB-KW"/>
</dbReference>
<dbReference type="InterPro" id="IPR029044">
    <property type="entry name" value="Nucleotide-diphossugar_trans"/>
</dbReference>
<evidence type="ECO:0000256" key="1">
    <source>
        <dbReference type="SAM" id="MobiDB-lite"/>
    </source>
</evidence>
<dbReference type="EMBL" id="CP003379">
    <property type="protein sequence ID" value="AFL87573.1"/>
    <property type="molecule type" value="Genomic_DNA"/>
</dbReference>
<name>I3ZEA5_TERRK</name>
<dbReference type="eggNOG" id="COG1215">
    <property type="taxonomic scope" value="Bacteria"/>
</dbReference>
<organism evidence="3 4">
    <name type="scientific">Terriglobus roseus (strain DSM 18391 / NRRL B-41598 / KBS 63)</name>
    <dbReference type="NCBI Taxonomy" id="926566"/>
    <lineage>
        <taxon>Bacteria</taxon>
        <taxon>Pseudomonadati</taxon>
        <taxon>Acidobacteriota</taxon>
        <taxon>Terriglobia</taxon>
        <taxon>Terriglobales</taxon>
        <taxon>Acidobacteriaceae</taxon>
        <taxon>Terriglobus</taxon>
    </lineage>
</organism>
<keyword evidence="4" id="KW-1185">Reference proteome</keyword>
<dbReference type="Pfam" id="PF00535">
    <property type="entry name" value="Glycos_transf_2"/>
    <property type="match status" value="1"/>
</dbReference>
<evidence type="ECO:0000313" key="3">
    <source>
        <dbReference type="EMBL" id="AFL87573.1"/>
    </source>
</evidence>
<dbReference type="AlphaFoldDB" id="I3ZEA5"/>
<dbReference type="SUPFAM" id="SSF53448">
    <property type="entry name" value="Nucleotide-diphospho-sugar transferases"/>
    <property type="match status" value="1"/>
</dbReference>
<dbReference type="OrthoDB" id="9810303at2"/>
<keyword evidence="3" id="KW-0808">Transferase</keyword>
<gene>
    <name evidence="3" type="ordered locus">Terro_1263</name>
</gene>
<feature type="compositionally biased region" description="Low complexity" evidence="1">
    <location>
        <begin position="249"/>
        <end position="261"/>
    </location>
</feature>
<dbReference type="RefSeq" id="WP_014785142.1">
    <property type="nucleotide sequence ID" value="NC_018014.1"/>
</dbReference>
<reference evidence="3 4" key="1">
    <citation type="submission" date="2012-06" db="EMBL/GenBank/DDBJ databases">
        <title>Complete genome of Terriglobus roseus DSM 18391.</title>
        <authorList>
            <consortium name="US DOE Joint Genome Institute (JGI-PGF)"/>
            <person name="Lucas S."/>
            <person name="Copeland A."/>
            <person name="Lapidus A."/>
            <person name="Glavina del Rio T."/>
            <person name="Dalin E."/>
            <person name="Tice H."/>
            <person name="Bruce D."/>
            <person name="Goodwin L."/>
            <person name="Pitluck S."/>
            <person name="Peters L."/>
            <person name="Mikhailova N."/>
            <person name="Munk A.C.C."/>
            <person name="Kyrpides N."/>
            <person name="Mavromatis K."/>
            <person name="Ivanova N."/>
            <person name="Brettin T."/>
            <person name="Detter J.C."/>
            <person name="Han C."/>
            <person name="Larimer F."/>
            <person name="Land M."/>
            <person name="Hauser L."/>
            <person name="Markowitz V."/>
            <person name="Cheng J.-F."/>
            <person name="Hugenholtz P."/>
            <person name="Woyke T."/>
            <person name="Wu D."/>
            <person name="Brambilla E."/>
            <person name="Klenk H.-P."/>
            <person name="Eisen J.A."/>
        </authorList>
    </citation>
    <scope>NUCLEOTIDE SEQUENCE [LARGE SCALE GENOMIC DNA]</scope>
    <source>
        <strain evidence="4">DSM 18391 / NRRL B-41598 / KBS 63</strain>
    </source>
</reference>
<dbReference type="HOGENOM" id="CLU_033536_13_2_0"/>
<dbReference type="PANTHER" id="PTHR48090:SF7">
    <property type="entry name" value="RFBJ PROTEIN"/>
    <property type="match status" value="1"/>
</dbReference>
<feature type="region of interest" description="Disordered" evidence="1">
    <location>
        <begin position="249"/>
        <end position="278"/>
    </location>
</feature>
<dbReference type="Gene3D" id="3.90.550.10">
    <property type="entry name" value="Spore Coat Polysaccharide Biosynthesis Protein SpsA, Chain A"/>
    <property type="match status" value="1"/>
</dbReference>
<feature type="domain" description="Glycosyltransferase 2-like" evidence="2">
    <location>
        <begin position="14"/>
        <end position="179"/>
    </location>
</feature>
<protein>
    <submittedName>
        <fullName evidence="3">Glycosyl transferase</fullName>
    </submittedName>
</protein>
<dbReference type="Proteomes" id="UP000006056">
    <property type="component" value="Chromosome"/>
</dbReference>
<accession>I3ZEA5</accession>